<dbReference type="AlphaFoldDB" id="A0A915DPK5"/>
<dbReference type="SUPFAM" id="SSF69593">
    <property type="entry name" value="Glycerol-3-phosphate (1)-acyltransferase"/>
    <property type="match status" value="1"/>
</dbReference>
<dbReference type="GO" id="GO:0005783">
    <property type="term" value="C:endoplasmic reticulum"/>
    <property type="evidence" value="ECO:0007669"/>
    <property type="project" value="TreeGrafter"/>
</dbReference>
<dbReference type="Pfam" id="PF01553">
    <property type="entry name" value="Acyltransferase"/>
    <property type="match status" value="1"/>
</dbReference>
<feature type="transmembrane region" description="Helical" evidence="1">
    <location>
        <begin position="33"/>
        <end position="53"/>
    </location>
</feature>
<organism evidence="3 4">
    <name type="scientific">Ditylenchus dipsaci</name>
    <dbReference type="NCBI Taxonomy" id="166011"/>
    <lineage>
        <taxon>Eukaryota</taxon>
        <taxon>Metazoa</taxon>
        <taxon>Ecdysozoa</taxon>
        <taxon>Nematoda</taxon>
        <taxon>Chromadorea</taxon>
        <taxon>Rhabditida</taxon>
        <taxon>Tylenchina</taxon>
        <taxon>Tylenchomorpha</taxon>
        <taxon>Sphaerularioidea</taxon>
        <taxon>Anguinidae</taxon>
        <taxon>Anguininae</taxon>
        <taxon>Ditylenchus</taxon>
    </lineage>
</organism>
<feature type="domain" description="Phospholipid/glycerol acyltransferase" evidence="2">
    <location>
        <begin position="64"/>
        <end position="188"/>
    </location>
</feature>
<dbReference type="InterPro" id="IPR002123">
    <property type="entry name" value="Plipid/glycerol_acylTrfase"/>
</dbReference>
<evidence type="ECO:0000313" key="3">
    <source>
        <dbReference type="Proteomes" id="UP000887574"/>
    </source>
</evidence>
<reference evidence="4" key="1">
    <citation type="submission" date="2022-11" db="UniProtKB">
        <authorList>
            <consortium name="WormBaseParasite"/>
        </authorList>
    </citation>
    <scope>IDENTIFICATION</scope>
</reference>
<dbReference type="PANTHER" id="PTHR10983">
    <property type="entry name" value="1-ACYLGLYCEROL-3-PHOSPHATE ACYLTRANSFERASE-RELATED"/>
    <property type="match status" value="1"/>
</dbReference>
<evidence type="ECO:0000313" key="4">
    <source>
        <dbReference type="WBParaSite" id="jg21569.2"/>
    </source>
</evidence>
<dbReference type="CDD" id="cd07990">
    <property type="entry name" value="LPLAT_LCLAT1-like"/>
    <property type="match status" value="1"/>
</dbReference>
<protein>
    <submittedName>
        <fullName evidence="4">Phospholipid/glycerol acyltransferase domain-containing protein</fullName>
    </submittedName>
</protein>
<evidence type="ECO:0000256" key="1">
    <source>
        <dbReference type="SAM" id="Phobius"/>
    </source>
</evidence>
<dbReference type="GO" id="GO:0036149">
    <property type="term" value="P:phosphatidylinositol acyl-chain remodeling"/>
    <property type="evidence" value="ECO:0007669"/>
    <property type="project" value="TreeGrafter"/>
</dbReference>
<dbReference type="WBParaSite" id="jg21569.2">
    <property type="protein sequence ID" value="jg21569.2"/>
    <property type="gene ID" value="jg21569"/>
</dbReference>
<dbReference type="GO" id="GO:0016746">
    <property type="term" value="F:acyltransferase activity"/>
    <property type="evidence" value="ECO:0007669"/>
    <property type="project" value="InterPro"/>
</dbReference>
<dbReference type="PANTHER" id="PTHR10983:SF16">
    <property type="entry name" value="LYSOCARDIOLIPIN ACYLTRANSFERASE 1"/>
    <property type="match status" value="1"/>
</dbReference>
<keyword evidence="3" id="KW-1185">Reference proteome</keyword>
<feature type="transmembrane region" description="Helical" evidence="1">
    <location>
        <begin position="325"/>
        <end position="349"/>
    </location>
</feature>
<accession>A0A915DPK5</accession>
<dbReference type="Proteomes" id="UP000887574">
    <property type="component" value="Unplaced"/>
</dbReference>
<evidence type="ECO:0000259" key="2">
    <source>
        <dbReference type="SMART" id="SM00563"/>
    </source>
</evidence>
<keyword evidence="1" id="KW-1133">Transmembrane helix</keyword>
<keyword evidence="1" id="KW-0812">Transmembrane</keyword>
<name>A0A915DPK5_9BILA</name>
<sequence>MLGRLNGVLFVLLLFITYFKPRAWRWCADRLVGYWIVFPASMIFFLFDVKVHVTGDIIEKKKPALIIMNHRTRLDWLFFWNALYKMDPWLLTTEKISLKKGLKKIPGAGWAMGCGAYTFLSRNYEQDQRVLQLMLKYYKDSQSNYQLLLFPEGTDRGERAVQISHAFADKNKLQRYDYLLHPRTTGFNYILNQMRNNDYIEYVYDVTIGYPDKIVSSEMELLREGRFPASIHFDVKKYSISEILAASSALSSIKNKDEISSTIDCSNWLNTLWRAKEEKLRQFYASKDVLNRKFKPSGDGYQWPVANSNLAYYLAFLFWTLSSCMWIYFIYCSAAIKIYVALCVGFYVWADMHYGGIDFGALECSMDENCSCRLLKPA</sequence>
<proteinExistence type="predicted"/>
<keyword evidence="1" id="KW-0472">Membrane</keyword>
<dbReference type="SMART" id="SM00563">
    <property type="entry name" value="PlsC"/>
    <property type="match status" value="1"/>
</dbReference>